<dbReference type="Proteomes" id="UP000282656">
    <property type="component" value="Unassembled WGS sequence"/>
</dbReference>
<proteinExistence type="predicted"/>
<protein>
    <submittedName>
        <fullName evidence="1">Uncharacterized protein</fullName>
    </submittedName>
</protein>
<name>A0A3A8QR37_9BACT</name>
<sequence length="70" mass="7292">MAQGLPSARAPTCPTVGQVFTVRLRRGGLTRVLSFSFGETDFMFGSFGPATGVKVKTPVGNVTVMASLDA</sequence>
<organism evidence="1 2">
    <name type="scientific">Corallococcus interemptor</name>
    <dbReference type="NCBI Taxonomy" id="2316720"/>
    <lineage>
        <taxon>Bacteria</taxon>
        <taxon>Pseudomonadati</taxon>
        <taxon>Myxococcota</taxon>
        <taxon>Myxococcia</taxon>
        <taxon>Myxococcales</taxon>
        <taxon>Cystobacterineae</taxon>
        <taxon>Myxococcaceae</taxon>
        <taxon>Corallococcus</taxon>
    </lineage>
</organism>
<dbReference type="AlphaFoldDB" id="A0A3A8QR37"/>
<gene>
    <name evidence="1" type="ORF">D7X96_09430</name>
</gene>
<comment type="caution">
    <text evidence="1">The sequence shown here is derived from an EMBL/GenBank/DDBJ whole genome shotgun (WGS) entry which is preliminary data.</text>
</comment>
<reference evidence="2" key="1">
    <citation type="submission" date="2018-09" db="EMBL/GenBank/DDBJ databases">
        <authorList>
            <person name="Livingstone P.G."/>
            <person name="Whitworth D.E."/>
        </authorList>
    </citation>
    <scope>NUCLEOTIDE SEQUENCE [LARGE SCALE GENOMIC DNA]</scope>
    <source>
        <strain evidence="2">AB047A</strain>
    </source>
</reference>
<dbReference type="EMBL" id="RAWM01000018">
    <property type="protein sequence ID" value="RKH70997.1"/>
    <property type="molecule type" value="Genomic_DNA"/>
</dbReference>
<accession>A0A3A8QR37</accession>
<evidence type="ECO:0000313" key="1">
    <source>
        <dbReference type="EMBL" id="RKH70997.1"/>
    </source>
</evidence>
<keyword evidence="2" id="KW-1185">Reference proteome</keyword>
<evidence type="ECO:0000313" key="2">
    <source>
        <dbReference type="Proteomes" id="UP000282656"/>
    </source>
</evidence>